<dbReference type="PANTHER" id="PTHR36091:SF2">
    <property type="entry name" value="AMINOGLYCOSIDE PHOSPHOTRANSFERASE DOMAIN-CONTAINING PROTEIN"/>
    <property type="match status" value="1"/>
</dbReference>
<dbReference type="VEuPathDB" id="FungiDB:EMCG_04704"/>
<protein>
    <recommendedName>
        <fullName evidence="1">Aminoglycoside phosphotransferase domain-containing protein</fullName>
    </recommendedName>
</protein>
<dbReference type="InterPro" id="IPR002575">
    <property type="entry name" value="Aminoglycoside_PTrfase"/>
</dbReference>
<proteinExistence type="predicted"/>
<feature type="domain" description="Aminoglycoside phosphotransferase" evidence="1">
    <location>
        <begin position="355"/>
        <end position="394"/>
    </location>
</feature>
<dbReference type="EMBL" id="PDND01000122">
    <property type="protein sequence ID" value="PGH31581.1"/>
    <property type="molecule type" value="Genomic_DNA"/>
</dbReference>
<accession>A0A2B7ZDX4</accession>
<evidence type="ECO:0000313" key="3">
    <source>
        <dbReference type="Proteomes" id="UP000226031"/>
    </source>
</evidence>
<dbReference type="PANTHER" id="PTHR36091">
    <property type="entry name" value="ALTERED INHERITANCE OF MITOCHONDRIA PROTEIN 9, MITOCHONDRIAL"/>
    <property type="match status" value="1"/>
</dbReference>
<dbReference type="GO" id="GO:0005739">
    <property type="term" value="C:mitochondrion"/>
    <property type="evidence" value="ECO:0007669"/>
    <property type="project" value="TreeGrafter"/>
</dbReference>
<comment type="caution">
    <text evidence="2">The sequence shown here is derived from an EMBL/GenBank/DDBJ whole genome shotgun (WGS) entry which is preliminary data.</text>
</comment>
<dbReference type="SUPFAM" id="SSF56112">
    <property type="entry name" value="Protein kinase-like (PK-like)"/>
    <property type="match status" value="1"/>
</dbReference>
<name>A0A2B7ZDX4_9EURO</name>
<organism evidence="2 3">
    <name type="scientific">[Emmonsia] crescens</name>
    <dbReference type="NCBI Taxonomy" id="73230"/>
    <lineage>
        <taxon>Eukaryota</taxon>
        <taxon>Fungi</taxon>
        <taxon>Dikarya</taxon>
        <taxon>Ascomycota</taxon>
        <taxon>Pezizomycotina</taxon>
        <taxon>Eurotiomycetes</taxon>
        <taxon>Eurotiomycetidae</taxon>
        <taxon>Onygenales</taxon>
        <taxon>Ajellomycetaceae</taxon>
        <taxon>Emergomyces</taxon>
    </lineage>
</organism>
<gene>
    <name evidence="2" type="ORF">GX50_05619</name>
</gene>
<keyword evidence="3" id="KW-1185">Reference proteome</keyword>
<dbReference type="Pfam" id="PF01636">
    <property type="entry name" value="APH"/>
    <property type="match status" value="1"/>
</dbReference>
<reference evidence="2 3" key="1">
    <citation type="submission" date="2017-10" db="EMBL/GenBank/DDBJ databases">
        <title>Comparative genomics in systemic dimorphic fungi from Ajellomycetaceae.</title>
        <authorList>
            <person name="Munoz J.F."/>
            <person name="Mcewen J.G."/>
            <person name="Clay O.K."/>
            <person name="Cuomo C.A."/>
        </authorList>
    </citation>
    <scope>NUCLEOTIDE SEQUENCE [LARGE SCALE GENOMIC DNA]</scope>
    <source>
        <strain evidence="2 3">UAMH4076</strain>
    </source>
</reference>
<evidence type="ECO:0000313" key="2">
    <source>
        <dbReference type="EMBL" id="PGH31581.1"/>
    </source>
</evidence>
<dbReference type="Proteomes" id="UP000226031">
    <property type="component" value="Unassembled WGS sequence"/>
</dbReference>
<dbReference type="Gene3D" id="3.90.1200.10">
    <property type="match status" value="1"/>
</dbReference>
<dbReference type="InterPro" id="IPR051035">
    <property type="entry name" value="Mito_inheritance_9"/>
</dbReference>
<dbReference type="STRING" id="73230.A0A2B7ZDX4"/>
<dbReference type="InterPro" id="IPR011009">
    <property type="entry name" value="Kinase-like_dom_sf"/>
</dbReference>
<sequence length="591" mass="66810">MHLPFYESILLVSAFSARRFVVMIIHPRLLRTTLGWEFSSIRAHINPVRTMSQRAVYGLTNIYAEVEIPQDPNFFHYTRGRFIRDEACEMAGRSISFNVDELAIVAASAVGAKACVKFEKYPDGMYNKVFGLTMDNGVQVVAKLPNPNAGRPHFTTASEVATMEFMRTVCKIPLPKVHTWSSQNTNSVGAEYIIMEKVSGVLLDSVWSSMRLDDRFSLTKTIAEYQEAWMKASISHFGSLYFAEDLAGVSHVPLHDGFSDKKFAVGPSTGREWFHAGRATVEFNRGPWPSLEEYLAAIGHREMSCVNDIAQLPKSEIALYGPGTYQPTRNKKLKAIESYLSLIKYICPAGLSIASPCLWHSDLHVENIYVDPDAPTKIVGIIDWQSTEIAPLFYHARQPYFLDYDGPQLHGLERPRLPDNFKALGTDAQNEANALYAKQALAALYRRLIYKNNRGLYSSLEYQQTASFDLLLLGRNLLVDGEAAYLARILELESEWADLPGVGESQYPFRFLDGEKEEVERDVNGCLLGMQAMQSIRESLGDLFPEQGIVRPDQYDEAKFALSQAKEFIIGEFARNEEEKRVWREAWPFDD</sequence>
<dbReference type="AlphaFoldDB" id="A0A2B7ZDX4"/>
<evidence type="ECO:0000259" key="1">
    <source>
        <dbReference type="Pfam" id="PF01636"/>
    </source>
</evidence>